<evidence type="ECO:0000313" key="2">
    <source>
        <dbReference type="EMBL" id="SDZ33274.1"/>
    </source>
</evidence>
<organism evidence="2 3">
    <name type="scientific">Proteiniborus ethanoligenes</name>
    <dbReference type="NCBI Taxonomy" id="415015"/>
    <lineage>
        <taxon>Bacteria</taxon>
        <taxon>Bacillati</taxon>
        <taxon>Bacillota</taxon>
        <taxon>Clostridia</taxon>
        <taxon>Eubacteriales</taxon>
        <taxon>Proteiniborus</taxon>
    </lineage>
</organism>
<dbReference type="Gene3D" id="3.90.1150.200">
    <property type="match status" value="1"/>
</dbReference>
<evidence type="ECO:0000259" key="1">
    <source>
        <dbReference type="Pfam" id="PF08818"/>
    </source>
</evidence>
<keyword evidence="3" id="KW-1185">Reference proteome</keyword>
<name>A0A1H3S5U8_9FIRM</name>
<proteinExistence type="predicted"/>
<dbReference type="Proteomes" id="UP000198625">
    <property type="component" value="Unassembled WGS sequence"/>
</dbReference>
<sequence>MEIFEEYLGKIDNLEHREKTKKVLTWVSETFPNLSPRTAWNQPMFTNNGTFIIGFSIAKKHLAVAPEEETIHRFSKDIIEAGFNHTKQLMRIPWDKEVNYLLLEKIIEFNISDKAGYSAFWRK</sequence>
<dbReference type="AlphaFoldDB" id="A0A1H3S5U8"/>
<reference evidence="2 3" key="1">
    <citation type="submission" date="2016-10" db="EMBL/GenBank/DDBJ databases">
        <authorList>
            <person name="de Groot N.N."/>
        </authorList>
    </citation>
    <scope>NUCLEOTIDE SEQUENCE [LARGE SCALE GENOMIC DNA]</scope>
    <source>
        <strain evidence="2 3">DSM 21650</strain>
    </source>
</reference>
<gene>
    <name evidence="2" type="ORF">SAMN05660462_02725</name>
</gene>
<accession>A0A1H3S5U8</accession>
<dbReference type="SUPFAM" id="SSF159888">
    <property type="entry name" value="YdhG-like"/>
    <property type="match status" value="1"/>
</dbReference>
<dbReference type="RefSeq" id="WP_091732423.1">
    <property type="nucleotide sequence ID" value="NZ_FNQE01000037.1"/>
</dbReference>
<dbReference type="EMBL" id="FNQE01000037">
    <property type="protein sequence ID" value="SDZ33274.1"/>
    <property type="molecule type" value="Genomic_DNA"/>
</dbReference>
<dbReference type="InterPro" id="IPR014922">
    <property type="entry name" value="YdhG-like"/>
</dbReference>
<dbReference type="OrthoDB" id="115213at2"/>
<feature type="domain" description="YdhG-like" evidence="1">
    <location>
        <begin position="16"/>
        <end position="111"/>
    </location>
</feature>
<protein>
    <recommendedName>
        <fullName evidence="1">YdhG-like domain-containing protein</fullName>
    </recommendedName>
</protein>
<dbReference type="Pfam" id="PF08818">
    <property type="entry name" value="DUF1801"/>
    <property type="match status" value="1"/>
</dbReference>
<evidence type="ECO:0000313" key="3">
    <source>
        <dbReference type="Proteomes" id="UP000198625"/>
    </source>
</evidence>
<dbReference type="STRING" id="415015.SAMN05660462_02725"/>